<feature type="domain" description="Helicase C-terminal" evidence="15">
    <location>
        <begin position="418"/>
        <end position="569"/>
    </location>
</feature>
<evidence type="ECO:0000256" key="5">
    <source>
        <dbReference type="ARBA" id="ARBA00022490"/>
    </source>
</evidence>
<protein>
    <recommendedName>
        <fullName evidence="12 13">Protein translocase subunit SecA</fullName>
        <ecNumber evidence="12">7.4.2.8</ecNumber>
    </recommendedName>
</protein>
<comment type="subunit">
    <text evidence="12">Monomer and homodimer. Part of the essential Sec protein translocation apparatus which comprises SecA, SecYEG and auxiliary proteins SecDF. Other proteins may also be involved.</text>
</comment>
<evidence type="ECO:0000313" key="18">
    <source>
        <dbReference type="Proteomes" id="UP000184035"/>
    </source>
</evidence>
<dbReference type="PROSITE" id="PS51192">
    <property type="entry name" value="HELICASE_ATP_BIND_1"/>
    <property type="match status" value="1"/>
</dbReference>
<dbReference type="Pfam" id="PF07516">
    <property type="entry name" value="SecA_SW"/>
    <property type="match status" value="1"/>
</dbReference>
<evidence type="ECO:0000256" key="13">
    <source>
        <dbReference type="RuleBase" id="RU003874"/>
    </source>
</evidence>
<dbReference type="CDD" id="cd18803">
    <property type="entry name" value="SF2_C_secA"/>
    <property type="match status" value="1"/>
</dbReference>
<dbReference type="FunFam" id="3.40.50.300:FF:000429">
    <property type="entry name" value="Preprotein translocase subunit SecA"/>
    <property type="match status" value="1"/>
</dbReference>
<dbReference type="InterPro" id="IPR020937">
    <property type="entry name" value="SecA_CS"/>
</dbReference>
<dbReference type="FunFam" id="3.40.50.300:FF:000334">
    <property type="entry name" value="Protein translocase subunit SecA"/>
    <property type="match status" value="1"/>
</dbReference>
<dbReference type="SUPFAM" id="SSF81886">
    <property type="entry name" value="Helical scaffold and wing domains of SecA"/>
    <property type="match status" value="1"/>
</dbReference>
<dbReference type="NCBIfam" id="NF006630">
    <property type="entry name" value="PRK09200.1"/>
    <property type="match status" value="1"/>
</dbReference>
<evidence type="ECO:0000256" key="6">
    <source>
        <dbReference type="ARBA" id="ARBA00022741"/>
    </source>
</evidence>
<feature type="binding site" evidence="12">
    <location>
        <position position="492"/>
    </location>
    <ligand>
        <name>ATP</name>
        <dbReference type="ChEBI" id="CHEBI:30616"/>
    </ligand>
</feature>
<dbReference type="GO" id="GO:0008564">
    <property type="term" value="F:protein-exporting ATPase activity"/>
    <property type="evidence" value="ECO:0007669"/>
    <property type="project" value="UniProtKB-EC"/>
</dbReference>
<evidence type="ECO:0000256" key="12">
    <source>
        <dbReference type="HAMAP-Rule" id="MF_01382"/>
    </source>
</evidence>
<dbReference type="InterPro" id="IPR001650">
    <property type="entry name" value="Helicase_C-like"/>
</dbReference>
<keyword evidence="18" id="KW-1185">Reference proteome</keyword>
<evidence type="ECO:0000259" key="16">
    <source>
        <dbReference type="PROSITE" id="PS51196"/>
    </source>
</evidence>
<dbReference type="Pfam" id="PF01043">
    <property type="entry name" value="SecA_PP_bind"/>
    <property type="match status" value="1"/>
</dbReference>
<evidence type="ECO:0000256" key="10">
    <source>
        <dbReference type="ARBA" id="ARBA00023010"/>
    </source>
</evidence>
<dbReference type="RefSeq" id="WP_072892395.1">
    <property type="nucleotide sequence ID" value="NZ_FQVM01000001.1"/>
</dbReference>
<evidence type="ECO:0000256" key="2">
    <source>
        <dbReference type="ARBA" id="ARBA00007650"/>
    </source>
</evidence>
<keyword evidence="4 12" id="KW-1003">Cell membrane</keyword>
<keyword evidence="10 12" id="KW-0811">Translocation</keyword>
<dbReference type="InterPro" id="IPR027417">
    <property type="entry name" value="P-loop_NTPase"/>
</dbReference>
<dbReference type="GO" id="GO:0005829">
    <property type="term" value="C:cytosol"/>
    <property type="evidence" value="ECO:0007669"/>
    <property type="project" value="TreeGrafter"/>
</dbReference>
<organism evidence="17 18">
    <name type="scientific">Clostridium fallax</name>
    <dbReference type="NCBI Taxonomy" id="1533"/>
    <lineage>
        <taxon>Bacteria</taxon>
        <taxon>Bacillati</taxon>
        <taxon>Bacillota</taxon>
        <taxon>Clostridia</taxon>
        <taxon>Eubacteriales</taxon>
        <taxon>Clostridiaceae</taxon>
        <taxon>Clostridium</taxon>
    </lineage>
</organism>
<dbReference type="GO" id="GO:0065002">
    <property type="term" value="P:intracellular protein transmembrane transport"/>
    <property type="evidence" value="ECO:0007669"/>
    <property type="project" value="UniProtKB-UniRule"/>
</dbReference>
<accession>A0A1M4SYR6</accession>
<dbReference type="GO" id="GO:0005886">
    <property type="term" value="C:plasma membrane"/>
    <property type="evidence" value="ECO:0007669"/>
    <property type="project" value="UniProtKB-SubCell"/>
</dbReference>
<dbReference type="SMART" id="SM00958">
    <property type="entry name" value="SecA_PP_bind"/>
    <property type="match status" value="1"/>
</dbReference>
<evidence type="ECO:0000259" key="14">
    <source>
        <dbReference type="PROSITE" id="PS51192"/>
    </source>
</evidence>
<dbReference type="STRING" id="1533.SAMN05443638_101243"/>
<dbReference type="GO" id="GO:0017038">
    <property type="term" value="P:protein import"/>
    <property type="evidence" value="ECO:0007669"/>
    <property type="project" value="InterPro"/>
</dbReference>
<evidence type="ECO:0000259" key="15">
    <source>
        <dbReference type="PROSITE" id="PS51194"/>
    </source>
</evidence>
<feature type="binding site" evidence="12">
    <location>
        <begin position="103"/>
        <end position="107"/>
    </location>
    <ligand>
        <name>ATP</name>
        <dbReference type="ChEBI" id="CHEBI:30616"/>
    </ligand>
</feature>
<keyword evidence="7 12" id="KW-0067">ATP-binding</keyword>
<evidence type="ECO:0000256" key="9">
    <source>
        <dbReference type="ARBA" id="ARBA00022967"/>
    </source>
</evidence>
<dbReference type="InterPro" id="IPR011130">
    <property type="entry name" value="SecA_preprotein_X-link_dom"/>
</dbReference>
<comment type="function">
    <text evidence="12">Part of the Sec protein translocase complex. Interacts with the SecYEG preprotein conducting channel. Has a central role in coupling the hydrolysis of ATP to the transfer of proteins into and across the cell membrane, serving as an ATP-driven molecular motor driving the stepwise translocation of polypeptide chains across the membrane.</text>
</comment>
<feature type="binding site" evidence="12">
    <location>
        <position position="85"/>
    </location>
    <ligand>
        <name>ATP</name>
        <dbReference type="ChEBI" id="CHEBI:30616"/>
    </ligand>
</feature>
<dbReference type="Pfam" id="PF07517">
    <property type="entry name" value="SecA_DEAD"/>
    <property type="match status" value="1"/>
</dbReference>
<dbReference type="EC" id="7.4.2.8" evidence="12"/>
<dbReference type="OrthoDB" id="9805579at2"/>
<comment type="catalytic activity">
    <reaction evidence="12">
        <text>ATP + H2O + cellular proteinSide 1 = ADP + phosphate + cellular proteinSide 2.</text>
        <dbReference type="EC" id="7.4.2.8"/>
    </reaction>
</comment>
<gene>
    <name evidence="12" type="primary">secA</name>
    <name evidence="17" type="ORF">SAMN05443638_101243</name>
</gene>
<evidence type="ECO:0000256" key="3">
    <source>
        <dbReference type="ARBA" id="ARBA00022448"/>
    </source>
</evidence>
<dbReference type="InterPro" id="IPR000185">
    <property type="entry name" value="SecA"/>
</dbReference>
<dbReference type="PANTHER" id="PTHR30612">
    <property type="entry name" value="SECA INNER MEMBRANE COMPONENT OF SEC PROTEIN SECRETION SYSTEM"/>
    <property type="match status" value="1"/>
</dbReference>
<keyword evidence="3 12" id="KW-0813">Transport</keyword>
<dbReference type="GO" id="GO:0006605">
    <property type="term" value="P:protein targeting"/>
    <property type="evidence" value="ECO:0007669"/>
    <property type="project" value="UniProtKB-UniRule"/>
</dbReference>
<dbReference type="InterPro" id="IPR011116">
    <property type="entry name" value="SecA_Wing/Scaffold"/>
</dbReference>
<dbReference type="InterPro" id="IPR011115">
    <property type="entry name" value="SecA_DEAD"/>
</dbReference>
<dbReference type="PROSITE" id="PS01312">
    <property type="entry name" value="SECA"/>
    <property type="match status" value="1"/>
</dbReference>
<dbReference type="PROSITE" id="PS51194">
    <property type="entry name" value="HELICASE_CTER"/>
    <property type="match status" value="1"/>
</dbReference>
<proteinExistence type="inferred from homology"/>
<comment type="subcellular location">
    <subcellularLocation>
        <location evidence="12">Cell membrane</location>
        <topology evidence="12">Peripheral membrane protein</topology>
        <orientation evidence="12">Cytoplasmic side</orientation>
    </subcellularLocation>
    <subcellularLocation>
        <location evidence="12">Cytoplasm</location>
    </subcellularLocation>
    <subcellularLocation>
        <location evidence="1">Membrane</location>
        <topology evidence="1">Peripheral membrane protein</topology>
    </subcellularLocation>
    <text evidence="12">Distribution is 50-50.</text>
</comment>
<keyword evidence="5 12" id="KW-0963">Cytoplasm</keyword>
<dbReference type="GO" id="GO:0031522">
    <property type="term" value="C:cell envelope Sec protein transport complex"/>
    <property type="evidence" value="ECO:0007669"/>
    <property type="project" value="TreeGrafter"/>
</dbReference>
<dbReference type="Gene3D" id="1.10.3060.10">
    <property type="entry name" value="Helical scaffold and wing domains of SecA"/>
    <property type="match status" value="1"/>
</dbReference>
<dbReference type="InterPro" id="IPR014018">
    <property type="entry name" value="SecA_motor_DEAD"/>
</dbReference>
<dbReference type="GO" id="GO:0043952">
    <property type="term" value="P:protein transport by the Sec complex"/>
    <property type="evidence" value="ECO:0007669"/>
    <property type="project" value="TreeGrafter"/>
</dbReference>
<evidence type="ECO:0000256" key="8">
    <source>
        <dbReference type="ARBA" id="ARBA00022927"/>
    </source>
</evidence>
<keyword evidence="11 12" id="KW-0472">Membrane</keyword>
<feature type="domain" description="SecA family profile" evidence="16">
    <location>
        <begin position="1"/>
        <end position="570"/>
    </location>
</feature>
<dbReference type="InterPro" id="IPR014001">
    <property type="entry name" value="Helicase_ATP-bd"/>
</dbReference>
<evidence type="ECO:0000256" key="4">
    <source>
        <dbReference type="ARBA" id="ARBA00022475"/>
    </source>
</evidence>
<dbReference type="EMBL" id="FQVM01000001">
    <property type="protein sequence ID" value="SHE37362.1"/>
    <property type="molecule type" value="Genomic_DNA"/>
</dbReference>
<dbReference type="Gene3D" id="3.90.1440.10">
    <property type="entry name" value="SecA, preprotein cross-linking domain"/>
    <property type="match status" value="1"/>
</dbReference>
<evidence type="ECO:0000313" key="17">
    <source>
        <dbReference type="EMBL" id="SHE37362.1"/>
    </source>
</evidence>
<dbReference type="GO" id="GO:0005524">
    <property type="term" value="F:ATP binding"/>
    <property type="evidence" value="ECO:0007669"/>
    <property type="project" value="UniProtKB-UniRule"/>
</dbReference>
<keyword evidence="9 12" id="KW-1278">Translocase</keyword>
<dbReference type="CDD" id="cd17928">
    <property type="entry name" value="DEXDc_SecA"/>
    <property type="match status" value="1"/>
</dbReference>
<sequence length="787" mass="90330">MSLVDKIFGDYSKKEVKKVEKIADKIIALDEKISVLSDEELRGKTDEFKNRLKNGETLEDILVEAYAVLREASFRVLGMKHYKVQLIGGIVLHQGRIAEMKTGEGKTLVATLPTYLNGLTGKGSHVITVNDYLAERDRNQMNKVYEFLGLTSGVILQGMEPGERRDNYNCDITYGTNSEFGFDYLRDNMVQSMEEKVQRGLNFCVIDEVDSILIDEARTPLIISGAGKQVSKLYNIADYFVKGLREEEDFTIDEKAKVCLLTEQGVEKAEKYYKIENYSDLENFDIQHYTFQALKANYVMRREKDYIIKEGKVFIVDEFTGRVMDGRRFSDGLHEAIEAKEGVKIEGQNQTMATITYQNFFKMYNKMSGMTGTGYSEEKEFRDIYDVDVVVIPTNKPIARIDRDDIVYQTEYEKFNAVVKDIIETNKKGQPVLVGTSSVEKSETLSFMLKREGITHQVLNAKHHAKEAEIVARAGQKGAVTIATNMAGRGTDIILGEGVKKLGGLKVIGTDRHDSVRIDNQLRGRSGRQGDVGESVFYVSLEDEIVQLHAPEKYKNLIEKYEGEEDKPVNENFAKKVARIAQSNVEVDNLEARKNLIKFDNVINRQREVIYSQRDRILEGIDGYDQLIQMADGVIETSVIKHLDDSVYDYNEEEYTKVLNKMIEYFQNMFLLNLDVDIKDLKNMAREDVIEEYKKEFLKSVDEKKEILGEGFNDLVKNVMLKVVDSNWINHLDRMENLKQYIVLRSYKQQDPVSSYQLEGSELFFETIDNIKFDIVKYFSNIRIKNE</sequence>
<dbReference type="InterPro" id="IPR036670">
    <property type="entry name" value="SecA_X-link_sf"/>
</dbReference>
<dbReference type="PANTHER" id="PTHR30612:SF0">
    <property type="entry name" value="CHLOROPLAST PROTEIN-TRANSPORTING ATPASE"/>
    <property type="match status" value="1"/>
</dbReference>
<dbReference type="Pfam" id="PF21090">
    <property type="entry name" value="P-loop_SecA"/>
    <property type="match status" value="1"/>
</dbReference>
<reference evidence="17 18" key="1">
    <citation type="submission" date="2016-11" db="EMBL/GenBank/DDBJ databases">
        <authorList>
            <person name="Jaros S."/>
            <person name="Januszkiewicz K."/>
            <person name="Wedrychowicz H."/>
        </authorList>
    </citation>
    <scope>NUCLEOTIDE SEQUENCE [LARGE SCALE GENOMIC DNA]</scope>
    <source>
        <strain evidence="17 18">DSM 2631</strain>
    </source>
</reference>
<evidence type="ECO:0000256" key="11">
    <source>
        <dbReference type="ARBA" id="ARBA00023136"/>
    </source>
</evidence>
<dbReference type="SUPFAM" id="SSF52540">
    <property type="entry name" value="P-loop containing nucleoside triphosphate hydrolases"/>
    <property type="match status" value="2"/>
</dbReference>
<keyword evidence="6 12" id="KW-0547">Nucleotide-binding</keyword>
<feature type="domain" description="Helicase ATP-binding" evidence="14">
    <location>
        <begin position="87"/>
        <end position="246"/>
    </location>
</feature>
<dbReference type="InterPro" id="IPR036266">
    <property type="entry name" value="SecA_Wing/Scaffold_sf"/>
</dbReference>
<dbReference type="SMART" id="SM00957">
    <property type="entry name" value="SecA_DEAD"/>
    <property type="match status" value="1"/>
</dbReference>
<comment type="similarity">
    <text evidence="2 12 13">Belongs to the SecA family.</text>
</comment>
<dbReference type="InterPro" id="IPR044722">
    <property type="entry name" value="SecA_SF2_C"/>
</dbReference>
<keyword evidence="8 12" id="KW-0653">Protein transport</keyword>
<dbReference type="PROSITE" id="PS51196">
    <property type="entry name" value="SECA_MOTOR_DEAD"/>
    <property type="match status" value="1"/>
</dbReference>
<dbReference type="Proteomes" id="UP000184035">
    <property type="component" value="Unassembled WGS sequence"/>
</dbReference>
<dbReference type="AlphaFoldDB" id="A0A1M4SYR6"/>
<name>A0A1M4SYR6_9CLOT</name>
<dbReference type="NCBIfam" id="TIGR00963">
    <property type="entry name" value="secA"/>
    <property type="match status" value="1"/>
</dbReference>
<dbReference type="Gene3D" id="3.40.50.300">
    <property type="entry name" value="P-loop containing nucleotide triphosphate hydrolases"/>
    <property type="match status" value="3"/>
</dbReference>
<evidence type="ECO:0000256" key="7">
    <source>
        <dbReference type="ARBA" id="ARBA00022840"/>
    </source>
</evidence>
<evidence type="ECO:0000256" key="1">
    <source>
        <dbReference type="ARBA" id="ARBA00004170"/>
    </source>
</evidence>
<dbReference type="HAMAP" id="MF_01382">
    <property type="entry name" value="SecA"/>
    <property type="match status" value="1"/>
</dbReference>
<dbReference type="PRINTS" id="PR00906">
    <property type="entry name" value="SECA"/>
</dbReference>
<dbReference type="SUPFAM" id="SSF81767">
    <property type="entry name" value="Pre-protein crosslinking domain of SecA"/>
    <property type="match status" value="1"/>
</dbReference>